<dbReference type="GO" id="GO:0006508">
    <property type="term" value="P:proteolysis"/>
    <property type="evidence" value="ECO:0007669"/>
    <property type="project" value="InterPro"/>
</dbReference>
<evidence type="ECO:0000259" key="2">
    <source>
        <dbReference type="Pfam" id="PF00656"/>
    </source>
</evidence>
<dbReference type="InterPro" id="IPR011600">
    <property type="entry name" value="Pept_C14_caspase"/>
</dbReference>
<dbReference type="Pfam" id="PF00656">
    <property type="entry name" value="Peptidase_C14"/>
    <property type="match status" value="1"/>
</dbReference>
<name>A0A0C2CYR6_9BACT</name>
<feature type="compositionally biased region" description="Basic and acidic residues" evidence="1">
    <location>
        <begin position="360"/>
        <end position="371"/>
    </location>
</feature>
<feature type="region of interest" description="Disordered" evidence="1">
    <location>
        <begin position="360"/>
        <end position="381"/>
    </location>
</feature>
<organism evidence="3 4">
    <name type="scientific">Enhygromyxa salina</name>
    <dbReference type="NCBI Taxonomy" id="215803"/>
    <lineage>
        <taxon>Bacteria</taxon>
        <taxon>Pseudomonadati</taxon>
        <taxon>Myxococcota</taxon>
        <taxon>Polyangia</taxon>
        <taxon>Nannocystales</taxon>
        <taxon>Nannocystaceae</taxon>
        <taxon>Enhygromyxa</taxon>
    </lineage>
</organism>
<comment type="caution">
    <text evidence="3">The sequence shown here is derived from an EMBL/GenBank/DDBJ whole genome shotgun (WGS) entry which is preliminary data.</text>
</comment>
<accession>A0A0C2CYR6</accession>
<gene>
    <name evidence="3" type="ORF">DB30_06346</name>
</gene>
<evidence type="ECO:0000313" key="4">
    <source>
        <dbReference type="Proteomes" id="UP000031599"/>
    </source>
</evidence>
<sequence>MRRALERLLLALIAVVGCWAVGLDAAQAADPTPSTVRRFALLVGANDGGGDRELLRYASTDAAMLSKALIELGGLDKGDRVVLDNPHPAALEQGFADIGAKIRQAHKAGERVQFVFYYSGHSDEAGLLLAGVHVDYKRLRALIDKVPADVRIGILDSCSSGAFTRFKGGKKQAPFLVGSSAEVQGHAYLTSSSADEAAQESDRIGGSFFTHFLVTGLRGAADFDGDRRVTLNEAYRFAFDETLARTETTSGGPQHAAYDIQLAGTGDLVMTDLRKTSAKLEISGAVSGRIYVRDRRGNLVAELFKPKGAGPITLALEPGNYAITIDDGHNLHRAEVEVRSGKTETLEVAGLVGIPLEGTRLRGDPVADPRGRPPPPLGGYREVPFNIGVSRGSELNTAHRPDKIRNRFSVSLGATHAAAIDGFQLGIGAVGATDYVNGVQAAVGAAVSTGPMNGIQSALGATIASDDLRGVQTATVALGRERVNGLQVGFALSYAKHLRGVQLGAVNYVEDAKGVQIGMLNLSRGAIKGVQIGLINYADEADASIGLVAVSKKHGVWFDLWTSDTQLIHAAVKFRARKTYSFFTAGIHPLGDDNSRSLSAGFGFGGPLVWREHVSLELDNVVSVVNSGFTATRLPYLLDTLRLSLAWRPARHFAIWGAVTANVMVDLQPTPTSTFRPGYHWAARIGDSSLTDVGVQIWPGFAAGFEF</sequence>
<dbReference type="PROSITE" id="PS51257">
    <property type="entry name" value="PROKAR_LIPOPROTEIN"/>
    <property type="match status" value="1"/>
</dbReference>
<protein>
    <recommendedName>
        <fullName evidence="2">Peptidase C14 caspase domain-containing protein</fullName>
    </recommendedName>
</protein>
<dbReference type="NCBIfam" id="NF047436">
    <property type="entry name" value="LA_2272_repeat"/>
    <property type="match status" value="2"/>
</dbReference>
<dbReference type="AlphaFoldDB" id="A0A0C2CYR6"/>
<dbReference type="InterPro" id="IPR058093">
    <property type="entry name" value="LA_2272-like"/>
</dbReference>
<feature type="domain" description="Peptidase C14 caspase" evidence="2">
    <location>
        <begin position="37"/>
        <end position="221"/>
    </location>
</feature>
<reference evidence="3 4" key="1">
    <citation type="submission" date="2014-12" db="EMBL/GenBank/DDBJ databases">
        <title>Genome assembly of Enhygromyxa salina DSM 15201.</title>
        <authorList>
            <person name="Sharma G."/>
            <person name="Subramanian S."/>
        </authorList>
    </citation>
    <scope>NUCLEOTIDE SEQUENCE [LARGE SCALE GENOMIC DNA]</scope>
    <source>
        <strain evidence="3 4">DSM 15201</strain>
    </source>
</reference>
<dbReference type="GO" id="GO:0004197">
    <property type="term" value="F:cysteine-type endopeptidase activity"/>
    <property type="evidence" value="ECO:0007669"/>
    <property type="project" value="InterPro"/>
</dbReference>
<proteinExistence type="predicted"/>
<evidence type="ECO:0000313" key="3">
    <source>
        <dbReference type="EMBL" id="KIG14760.1"/>
    </source>
</evidence>
<dbReference type="RefSeq" id="WP_052552946.1">
    <property type="nucleotide sequence ID" value="NZ_JMCC02000066.1"/>
</dbReference>
<dbReference type="Proteomes" id="UP000031599">
    <property type="component" value="Unassembled WGS sequence"/>
</dbReference>
<dbReference type="EMBL" id="JMCC02000066">
    <property type="protein sequence ID" value="KIG14760.1"/>
    <property type="molecule type" value="Genomic_DNA"/>
</dbReference>
<evidence type="ECO:0000256" key="1">
    <source>
        <dbReference type="SAM" id="MobiDB-lite"/>
    </source>
</evidence>
<dbReference type="Gene3D" id="3.40.50.1460">
    <property type="match status" value="1"/>
</dbReference>